<organism evidence="4">
    <name type="scientific">Soboliphyme baturini</name>
    <dbReference type="NCBI Taxonomy" id="241478"/>
    <lineage>
        <taxon>Eukaryota</taxon>
        <taxon>Metazoa</taxon>
        <taxon>Ecdysozoa</taxon>
        <taxon>Nematoda</taxon>
        <taxon>Enoplea</taxon>
        <taxon>Dorylaimia</taxon>
        <taxon>Dioctophymatida</taxon>
        <taxon>Dioctophymatoidea</taxon>
        <taxon>Soboliphymatidae</taxon>
        <taxon>Soboliphyme</taxon>
    </lineage>
</organism>
<evidence type="ECO:0000313" key="4">
    <source>
        <dbReference type="WBParaSite" id="SBAD_0000739301-mRNA-1"/>
    </source>
</evidence>
<proteinExistence type="predicted"/>
<evidence type="ECO:0000313" key="3">
    <source>
        <dbReference type="Proteomes" id="UP000270296"/>
    </source>
</evidence>
<evidence type="ECO:0000256" key="1">
    <source>
        <dbReference type="SAM" id="MobiDB-lite"/>
    </source>
</evidence>
<evidence type="ECO:0000313" key="2">
    <source>
        <dbReference type="EMBL" id="VDP11982.1"/>
    </source>
</evidence>
<feature type="region of interest" description="Disordered" evidence="1">
    <location>
        <begin position="55"/>
        <end position="81"/>
    </location>
</feature>
<name>A0A183IU30_9BILA</name>
<dbReference type="AlphaFoldDB" id="A0A183IU30"/>
<reference evidence="2 3" key="2">
    <citation type="submission" date="2018-11" db="EMBL/GenBank/DDBJ databases">
        <authorList>
            <consortium name="Pathogen Informatics"/>
        </authorList>
    </citation>
    <scope>NUCLEOTIDE SEQUENCE [LARGE SCALE GENOMIC DNA]</scope>
</reference>
<accession>A0A183IU30</accession>
<gene>
    <name evidence="2" type="ORF">SBAD_LOCUS7127</name>
</gene>
<dbReference type="Proteomes" id="UP000270296">
    <property type="component" value="Unassembled WGS sequence"/>
</dbReference>
<sequence>MPVDIDGRWPSCLSPFVRPLVGWSSVGGPAGRHYRRRRYDPDLPLPFTSRDAVCKRSMMQTSSPPQPSPPPTLSTEGRRRS</sequence>
<feature type="region of interest" description="Disordered" evidence="1">
    <location>
        <begin position="27"/>
        <end position="46"/>
    </location>
</feature>
<reference evidence="4" key="1">
    <citation type="submission" date="2016-06" db="UniProtKB">
        <authorList>
            <consortium name="WormBaseParasite"/>
        </authorList>
    </citation>
    <scope>IDENTIFICATION</scope>
</reference>
<protein>
    <submittedName>
        <fullName evidence="2 4">Uncharacterized protein</fullName>
    </submittedName>
</protein>
<keyword evidence="3" id="KW-1185">Reference proteome</keyword>
<dbReference type="WBParaSite" id="SBAD_0000739301-mRNA-1">
    <property type="protein sequence ID" value="SBAD_0000739301-mRNA-1"/>
    <property type="gene ID" value="SBAD_0000739301"/>
</dbReference>
<dbReference type="EMBL" id="UZAM01010344">
    <property type="protein sequence ID" value="VDP11982.1"/>
    <property type="molecule type" value="Genomic_DNA"/>
</dbReference>